<dbReference type="PANTHER" id="PTHR12231:SF267">
    <property type="entry name" value="BASEMENT MEMBRANE-SPECIFIC HEPARAN SULFATE PROTEOGLYCAN CORE PROTEIN"/>
    <property type="match status" value="1"/>
</dbReference>
<feature type="transmembrane region" description="Helical" evidence="7">
    <location>
        <begin position="884"/>
        <end position="906"/>
    </location>
</feature>
<dbReference type="PROSITE" id="PS50835">
    <property type="entry name" value="IG_LIKE"/>
    <property type="match status" value="7"/>
</dbReference>
<dbReference type="PANTHER" id="PTHR12231">
    <property type="entry name" value="CTX-RELATED TYPE I TRANSMEMBRANE PROTEIN"/>
    <property type="match status" value="1"/>
</dbReference>
<dbReference type="Pfam" id="PF13927">
    <property type="entry name" value="Ig_3"/>
    <property type="match status" value="1"/>
</dbReference>
<keyword evidence="5" id="KW-1015">Disulfide bond</keyword>
<evidence type="ECO:0000256" key="6">
    <source>
        <dbReference type="ARBA" id="ARBA00023319"/>
    </source>
</evidence>
<dbReference type="EMBL" id="CAJPWZ010001243">
    <property type="protein sequence ID" value="CAG2210690.1"/>
    <property type="molecule type" value="Genomic_DNA"/>
</dbReference>
<dbReference type="GO" id="GO:0043005">
    <property type="term" value="C:neuron projection"/>
    <property type="evidence" value="ECO:0007669"/>
    <property type="project" value="TreeGrafter"/>
</dbReference>
<dbReference type="InterPro" id="IPR013162">
    <property type="entry name" value="CD80_C2-set"/>
</dbReference>
<dbReference type="SMART" id="SM00408">
    <property type="entry name" value="IGc2"/>
    <property type="match status" value="7"/>
</dbReference>
<evidence type="ECO:0000313" key="9">
    <source>
        <dbReference type="EMBL" id="CAG2210690.1"/>
    </source>
</evidence>
<organism evidence="9 10">
    <name type="scientific">Mytilus edulis</name>
    <name type="common">Blue mussel</name>
    <dbReference type="NCBI Taxonomy" id="6550"/>
    <lineage>
        <taxon>Eukaryota</taxon>
        <taxon>Metazoa</taxon>
        <taxon>Spiralia</taxon>
        <taxon>Lophotrochozoa</taxon>
        <taxon>Mollusca</taxon>
        <taxon>Bivalvia</taxon>
        <taxon>Autobranchia</taxon>
        <taxon>Pteriomorphia</taxon>
        <taxon>Mytilida</taxon>
        <taxon>Mytiloidea</taxon>
        <taxon>Mytilidae</taxon>
        <taxon>Mytilinae</taxon>
        <taxon>Mytilus</taxon>
    </lineage>
</organism>
<dbReference type="SMART" id="SM00409">
    <property type="entry name" value="IG"/>
    <property type="match status" value="7"/>
</dbReference>
<comment type="caution">
    <text evidence="9">The sequence shown here is derived from an EMBL/GenBank/DDBJ whole genome shotgun (WGS) entry which is preliminary data.</text>
</comment>
<gene>
    <name evidence="9" type="ORF">MEDL_24726</name>
</gene>
<name>A0A8S3RWH1_MYTED</name>
<feature type="domain" description="Ig-like" evidence="8">
    <location>
        <begin position="313"/>
        <end position="408"/>
    </location>
</feature>
<evidence type="ECO:0000256" key="1">
    <source>
        <dbReference type="ARBA" id="ARBA00004167"/>
    </source>
</evidence>
<sequence length="1001" mass="106461">MVLMLASSQIPPGSPVIDGPQVIVLNSQITLTCTSPRGDPPPSVKWFFDDSEITTGISTTTAGTAVTTSLTFTATKNYHLEFLECQAENGVLQNPLSNTIYIEVHYKTDVSAKLTGPSTLTPGQQGIWTLYLLFKNGYPAGVMTMKNQNNNTQFTTEFTSSSVLNQKSFDVTGTLTWSPVFVNNGDTICCDVTYDSEKTIFTDSLQTNTTFLSVSLIHNAMNVDFGNNVTIGCVISANPSHTSVYWKKIYGVQAITIDMTNINKYGGGTVASLSLYIISADTSDAADYICFATNSFGTGQSSQGTLTVQGNAPSVSLILNAMNVDFGNNVTILCVISANPSHTSVYWKKISGVQAITIDMTNINKYGGGTLASPSLYIISADTSDAADYICFATNSFGTGQSSQGTLTVQGNAPSVSLIHNAMNVDFGNNVTIGCVISANPSHTSVYWKKISGVQAITIDMTNINKYGGGTVASPSLYIISADTSDAADYICFATNSFGTGQSSQGTLTVQGNAPSVSLIHNAMNVDFGNNVSIGCVISANPSHTSVYWKKISGVQAITIDMTNINKYGGGTVASPSLYIISADTSDAADYICFATNSFGTGQSSQGTLTVQGIIPIVTVTTSAYMVNVDSSITLVSNAPSVSLIHNAMNVDFGNNVTIGCVISANPSHTSVYWKKVSGVQAITIDMTNTNKYGGGTLASPSLYIISADTSDAADYICFATNSFGTGQSSQGTLTVQGIIPVVTVTTSAYMVNVDSSITLECQVTADPTHSSVYWQKVIGNNTETLTINGGKYNGSSVSNPNLTISNTQFSDAGSYYCYARNMLGVGSSTQIILAVTGTWMNYADTTITETSVNNAVPDTTMTATTVRNAFQDTTMKECSGNQVIVPAVLGTIIGLMMVTFTAQLVRDKYKRYSRSIDKVSRRSSVVHPTLKESNVTQMNNLPVEQDTIEEGYAFPRELESGETKQFQLLPPIDNRQFTTDTYLLGRPKLLPIGKVSDLNV</sequence>
<feature type="domain" description="Ig-like" evidence="8">
    <location>
        <begin position="640"/>
        <end position="735"/>
    </location>
</feature>
<feature type="domain" description="Ig-like" evidence="8">
    <location>
        <begin position="515"/>
        <end position="610"/>
    </location>
</feature>
<protein>
    <recommendedName>
        <fullName evidence="8">Ig-like domain-containing protein</fullName>
    </recommendedName>
</protein>
<dbReference type="GO" id="GO:0016020">
    <property type="term" value="C:membrane"/>
    <property type="evidence" value="ECO:0007669"/>
    <property type="project" value="UniProtKB-SubCell"/>
</dbReference>
<dbReference type="AlphaFoldDB" id="A0A8S3RWH1"/>
<reference evidence="9" key="1">
    <citation type="submission" date="2021-03" db="EMBL/GenBank/DDBJ databases">
        <authorList>
            <person name="Bekaert M."/>
        </authorList>
    </citation>
    <scope>NUCLEOTIDE SEQUENCE</scope>
</reference>
<feature type="domain" description="Ig-like" evidence="8">
    <location>
        <begin position="414"/>
        <end position="509"/>
    </location>
</feature>
<dbReference type="OrthoDB" id="6157574at2759"/>
<evidence type="ECO:0000313" key="10">
    <source>
        <dbReference type="Proteomes" id="UP000683360"/>
    </source>
</evidence>
<keyword evidence="4 7" id="KW-0472">Membrane</keyword>
<feature type="domain" description="Ig-like" evidence="8">
    <location>
        <begin position="741"/>
        <end position="835"/>
    </location>
</feature>
<dbReference type="InterPro" id="IPR036179">
    <property type="entry name" value="Ig-like_dom_sf"/>
</dbReference>
<dbReference type="CDD" id="cd00096">
    <property type="entry name" value="Ig"/>
    <property type="match status" value="1"/>
</dbReference>
<comment type="subcellular location">
    <subcellularLocation>
        <location evidence="1">Membrane</location>
        <topology evidence="1">Single-pass membrane protein</topology>
    </subcellularLocation>
</comment>
<keyword evidence="10" id="KW-1185">Reference proteome</keyword>
<keyword evidence="6" id="KW-0393">Immunoglobulin domain</keyword>
<keyword evidence="7" id="KW-0812">Transmembrane</keyword>
<evidence type="ECO:0000256" key="5">
    <source>
        <dbReference type="ARBA" id="ARBA00023157"/>
    </source>
</evidence>
<dbReference type="Proteomes" id="UP000683360">
    <property type="component" value="Unassembled WGS sequence"/>
</dbReference>
<feature type="domain" description="Ig-like" evidence="8">
    <location>
        <begin position="11"/>
        <end position="97"/>
    </location>
</feature>
<dbReference type="InterPro" id="IPR003599">
    <property type="entry name" value="Ig_sub"/>
</dbReference>
<proteinExistence type="predicted"/>
<evidence type="ECO:0000256" key="2">
    <source>
        <dbReference type="ARBA" id="ARBA00022729"/>
    </source>
</evidence>
<evidence type="ECO:0000259" key="8">
    <source>
        <dbReference type="PROSITE" id="PS50835"/>
    </source>
</evidence>
<keyword evidence="7" id="KW-1133">Transmembrane helix</keyword>
<evidence type="ECO:0000256" key="4">
    <source>
        <dbReference type="ARBA" id="ARBA00023136"/>
    </source>
</evidence>
<evidence type="ECO:0000256" key="3">
    <source>
        <dbReference type="ARBA" id="ARBA00022737"/>
    </source>
</evidence>
<dbReference type="SUPFAM" id="SSF48726">
    <property type="entry name" value="Immunoglobulin"/>
    <property type="match status" value="7"/>
</dbReference>
<dbReference type="InterPro" id="IPR007110">
    <property type="entry name" value="Ig-like_dom"/>
</dbReference>
<evidence type="ECO:0000256" key="7">
    <source>
        <dbReference type="SAM" id="Phobius"/>
    </source>
</evidence>
<keyword evidence="3" id="KW-0677">Repeat</keyword>
<dbReference type="Pfam" id="PF08205">
    <property type="entry name" value="C2-set_2"/>
    <property type="match status" value="1"/>
</dbReference>
<feature type="domain" description="Ig-like" evidence="8">
    <location>
        <begin position="226"/>
        <end position="307"/>
    </location>
</feature>
<dbReference type="InterPro" id="IPR013783">
    <property type="entry name" value="Ig-like_fold"/>
</dbReference>
<accession>A0A8S3RWH1</accession>
<keyword evidence="2" id="KW-0732">Signal</keyword>
<dbReference type="InterPro" id="IPR003598">
    <property type="entry name" value="Ig_sub2"/>
</dbReference>
<dbReference type="Gene3D" id="2.60.40.10">
    <property type="entry name" value="Immunoglobulins"/>
    <property type="match status" value="7"/>
</dbReference>
<dbReference type="InterPro" id="IPR051170">
    <property type="entry name" value="Neural/epithelial_adhesion"/>
</dbReference>